<comment type="caution">
    <text evidence="1">The sequence shown here is derived from an EMBL/GenBank/DDBJ whole genome shotgun (WGS) entry which is preliminary data.</text>
</comment>
<evidence type="ECO:0000313" key="1">
    <source>
        <dbReference type="EMBL" id="GAH71074.1"/>
    </source>
</evidence>
<accession>X1IYB9</accession>
<protein>
    <submittedName>
        <fullName evidence="1">Uncharacterized protein</fullName>
    </submittedName>
</protein>
<organism evidence="1">
    <name type="scientific">marine sediment metagenome</name>
    <dbReference type="NCBI Taxonomy" id="412755"/>
    <lineage>
        <taxon>unclassified sequences</taxon>
        <taxon>metagenomes</taxon>
        <taxon>ecological metagenomes</taxon>
    </lineage>
</organism>
<reference evidence="1" key="1">
    <citation type="journal article" date="2014" name="Front. Microbiol.">
        <title>High frequency of phylogenetically diverse reductive dehalogenase-homologous genes in deep subseafloor sedimentary metagenomes.</title>
        <authorList>
            <person name="Kawai M."/>
            <person name="Futagami T."/>
            <person name="Toyoda A."/>
            <person name="Takaki Y."/>
            <person name="Nishi S."/>
            <person name="Hori S."/>
            <person name="Arai W."/>
            <person name="Tsubouchi T."/>
            <person name="Morono Y."/>
            <person name="Uchiyama I."/>
            <person name="Ito T."/>
            <person name="Fujiyama A."/>
            <person name="Inagaki F."/>
            <person name="Takami H."/>
        </authorList>
    </citation>
    <scope>NUCLEOTIDE SEQUENCE</scope>
    <source>
        <strain evidence="1">Expedition CK06-06</strain>
    </source>
</reference>
<proteinExistence type="predicted"/>
<dbReference type="AlphaFoldDB" id="X1IYB9"/>
<dbReference type="EMBL" id="BARU01035090">
    <property type="protein sequence ID" value="GAH71074.1"/>
    <property type="molecule type" value="Genomic_DNA"/>
</dbReference>
<feature type="non-terminal residue" evidence="1">
    <location>
        <position position="1"/>
    </location>
</feature>
<gene>
    <name evidence="1" type="ORF">S03H2_54976</name>
</gene>
<name>X1IYB9_9ZZZZ</name>
<sequence>EQKDVEKMKSKISEILSKVKRESLREKLEEKYLSDESDLSKTSIKYVKTEINKELGIPVGPIDLEQWKEIKENFLKPVNLYKEHSSSREWTSEDRKYFQTMTWMNVGPNNPNLNRTEHPEERFSSYEEADAYAETLGGYCNGLHKIGKKTVWVILVR</sequence>